<evidence type="ECO:0000313" key="2">
    <source>
        <dbReference type="EMBL" id="CAA9581684.1"/>
    </source>
</evidence>
<name>A0A6J4VML4_9BACT</name>
<feature type="region of interest" description="Disordered" evidence="1">
    <location>
        <begin position="187"/>
        <end position="212"/>
    </location>
</feature>
<dbReference type="AlphaFoldDB" id="A0A6J4VML4"/>
<organism evidence="2">
    <name type="scientific">uncultured Thermomicrobiales bacterium</name>
    <dbReference type="NCBI Taxonomy" id="1645740"/>
    <lineage>
        <taxon>Bacteria</taxon>
        <taxon>Pseudomonadati</taxon>
        <taxon>Thermomicrobiota</taxon>
        <taxon>Thermomicrobia</taxon>
        <taxon>Thermomicrobiales</taxon>
        <taxon>environmental samples</taxon>
    </lineage>
</organism>
<feature type="compositionally biased region" description="Low complexity" evidence="1">
    <location>
        <begin position="256"/>
        <end position="266"/>
    </location>
</feature>
<feature type="region of interest" description="Disordered" evidence="1">
    <location>
        <begin position="1"/>
        <end position="40"/>
    </location>
</feature>
<feature type="compositionally biased region" description="Basic and acidic residues" evidence="1">
    <location>
        <begin position="298"/>
        <end position="308"/>
    </location>
</feature>
<reference evidence="2" key="1">
    <citation type="submission" date="2020-02" db="EMBL/GenBank/DDBJ databases">
        <authorList>
            <person name="Meier V. D."/>
        </authorList>
    </citation>
    <scope>NUCLEOTIDE SEQUENCE</scope>
    <source>
        <strain evidence="2">AVDCRST_MAG59</strain>
    </source>
</reference>
<gene>
    <name evidence="2" type="ORF">AVDCRST_MAG59-4848</name>
</gene>
<sequence>GGRSPRAAAGAGGHRRPQTVRLARCGRQGADLPRPGRPRGRLHRAVRLDGLGLAPGRERHVPLAAAVDPAVAGPGQLRPLLPAGQHRPPLLQQRLRRGHGYPVPALHRLAGGLHLRQAPLPGAGRALPADPGDDDDPGPGDADPDLHHPQEHPLLRRQRLARPGRPRLARFLLGADRAPGRQRLRHLPAPAVHDDGAERPAGCGPDRRRLRVPNLRPDRDAALPAGAGGAGDLLLLVPVGQLLLAAGDRQQRGAADAAAGAGALRRPQPDGLGPADGRLRRRHPAGRDRLPPVPEALRPGHRDERAEV</sequence>
<dbReference type="EMBL" id="CADCWF010000349">
    <property type="protein sequence ID" value="CAA9581684.1"/>
    <property type="molecule type" value="Genomic_DNA"/>
</dbReference>
<feature type="compositionally biased region" description="Low complexity" evidence="1">
    <location>
        <begin position="118"/>
        <end position="130"/>
    </location>
</feature>
<feature type="non-terminal residue" evidence="2">
    <location>
        <position position="1"/>
    </location>
</feature>
<feature type="region of interest" description="Disordered" evidence="1">
    <location>
        <begin position="118"/>
        <end position="162"/>
    </location>
</feature>
<protein>
    <submittedName>
        <fullName evidence="2">ABC transporter, permease protein 2 (Cluster 1, maltose/g3p/polyamine/iron)</fullName>
    </submittedName>
</protein>
<proteinExistence type="predicted"/>
<evidence type="ECO:0000256" key="1">
    <source>
        <dbReference type="SAM" id="MobiDB-lite"/>
    </source>
</evidence>
<accession>A0A6J4VML4</accession>
<feature type="region of interest" description="Disordered" evidence="1">
    <location>
        <begin position="256"/>
        <end position="308"/>
    </location>
</feature>
<feature type="compositionally biased region" description="Basic and acidic residues" evidence="1">
    <location>
        <begin position="144"/>
        <end position="154"/>
    </location>
</feature>
<feature type="non-terminal residue" evidence="2">
    <location>
        <position position="308"/>
    </location>
</feature>